<evidence type="ECO:0000256" key="2">
    <source>
        <dbReference type="ARBA" id="ARBA00022692"/>
    </source>
</evidence>
<evidence type="ECO:0000313" key="7">
    <source>
        <dbReference type="EMBL" id="MFC5446801.1"/>
    </source>
</evidence>
<feature type="domain" description="O-antigen ligase-related" evidence="6">
    <location>
        <begin position="151"/>
        <end position="295"/>
    </location>
</feature>
<accession>A0ABW0K1Y9</accession>
<feature type="transmembrane region" description="Helical" evidence="5">
    <location>
        <begin position="31"/>
        <end position="48"/>
    </location>
</feature>
<feature type="transmembrane region" description="Helical" evidence="5">
    <location>
        <begin position="55"/>
        <end position="75"/>
    </location>
</feature>
<feature type="transmembrane region" description="Helical" evidence="5">
    <location>
        <begin position="81"/>
        <end position="100"/>
    </location>
</feature>
<dbReference type="PANTHER" id="PTHR37422:SF17">
    <property type="entry name" value="O-ANTIGEN LIGASE"/>
    <property type="match status" value="1"/>
</dbReference>
<dbReference type="GO" id="GO:0016874">
    <property type="term" value="F:ligase activity"/>
    <property type="evidence" value="ECO:0007669"/>
    <property type="project" value="UniProtKB-KW"/>
</dbReference>
<keyword evidence="3 5" id="KW-1133">Transmembrane helix</keyword>
<dbReference type="RefSeq" id="WP_270880501.1">
    <property type="nucleotide sequence ID" value="NZ_JAQFVF010000033.1"/>
</dbReference>
<dbReference type="InterPro" id="IPR051533">
    <property type="entry name" value="WaaL-like"/>
</dbReference>
<gene>
    <name evidence="7" type="ORF">ACFPOG_00860</name>
</gene>
<dbReference type="EMBL" id="JBHSMJ010000004">
    <property type="protein sequence ID" value="MFC5446801.1"/>
    <property type="molecule type" value="Genomic_DNA"/>
</dbReference>
<evidence type="ECO:0000256" key="4">
    <source>
        <dbReference type="ARBA" id="ARBA00023136"/>
    </source>
</evidence>
<evidence type="ECO:0000313" key="8">
    <source>
        <dbReference type="Proteomes" id="UP001596044"/>
    </source>
</evidence>
<dbReference type="Pfam" id="PF04932">
    <property type="entry name" value="Wzy_C"/>
    <property type="match status" value="1"/>
</dbReference>
<evidence type="ECO:0000256" key="5">
    <source>
        <dbReference type="SAM" id="Phobius"/>
    </source>
</evidence>
<reference evidence="8" key="1">
    <citation type="journal article" date="2019" name="Int. J. Syst. Evol. Microbiol.">
        <title>The Global Catalogue of Microorganisms (GCM) 10K type strain sequencing project: providing services to taxonomists for standard genome sequencing and annotation.</title>
        <authorList>
            <consortium name="The Broad Institute Genomics Platform"/>
            <consortium name="The Broad Institute Genome Sequencing Center for Infectious Disease"/>
            <person name="Wu L."/>
            <person name="Ma J."/>
        </authorList>
    </citation>
    <scope>NUCLEOTIDE SEQUENCE [LARGE SCALE GENOMIC DNA]</scope>
    <source>
        <strain evidence="8">KACC 11904</strain>
    </source>
</reference>
<feature type="transmembrane region" description="Helical" evidence="5">
    <location>
        <begin position="140"/>
        <end position="157"/>
    </location>
</feature>
<keyword evidence="2 5" id="KW-0812">Transmembrane</keyword>
<dbReference type="InterPro" id="IPR007016">
    <property type="entry name" value="O-antigen_ligase-rel_domated"/>
</dbReference>
<feature type="transmembrane region" description="Helical" evidence="5">
    <location>
        <begin position="163"/>
        <end position="180"/>
    </location>
</feature>
<feature type="transmembrane region" description="Helical" evidence="5">
    <location>
        <begin position="310"/>
        <end position="330"/>
    </location>
</feature>
<evidence type="ECO:0000259" key="6">
    <source>
        <dbReference type="Pfam" id="PF04932"/>
    </source>
</evidence>
<protein>
    <submittedName>
        <fullName evidence="7">O-antigen ligase family protein</fullName>
    </submittedName>
</protein>
<proteinExistence type="predicted"/>
<dbReference type="PANTHER" id="PTHR37422">
    <property type="entry name" value="TEICHURONIC ACID BIOSYNTHESIS PROTEIN TUAE"/>
    <property type="match status" value="1"/>
</dbReference>
<evidence type="ECO:0000256" key="1">
    <source>
        <dbReference type="ARBA" id="ARBA00004141"/>
    </source>
</evidence>
<name>A0ABW0K1Y9_9BACL</name>
<dbReference type="Proteomes" id="UP001596044">
    <property type="component" value="Unassembled WGS sequence"/>
</dbReference>
<evidence type="ECO:0000256" key="3">
    <source>
        <dbReference type="ARBA" id="ARBA00022989"/>
    </source>
</evidence>
<keyword evidence="8" id="KW-1185">Reference proteome</keyword>
<keyword evidence="7" id="KW-0436">Ligase</keyword>
<sequence length="384" mass="42586">MLLAVPMFLLVVAFLDKPKLGDGLFTNKGLKLWLIFLLYSVISVNWAYNDDFGIFKLQIISIHGIIPGIFTFIIYRMYKTFTWTPVVLFGLGYSIIHHLFGEFPAEYPGRLTLPGGNPIYDARILFAAVTIAIWGKRIPLVLRLATITFGIMSGIATQSRGPLMALLVANACVLLMVLFIKYMNKKLHINNWVKFGVLALVLVGAFAAWHYNDQLQEVIGTSRFAVLVSQDELVGDANYVGRKYLQKEALDQFIAHPFFGTGLGGNDIMGNYNYPHNIVLEIASQLGLVGMALWLIALLYSCFIARHSGVLLALFIQSVISAMFSGDFGYNYEYILIAITALALAPKQNVKDVEQNGKDHLHTDGIRLRRSRGAGRSIGNGAST</sequence>
<comment type="subcellular location">
    <subcellularLocation>
        <location evidence="1">Membrane</location>
        <topology evidence="1">Multi-pass membrane protein</topology>
    </subcellularLocation>
</comment>
<keyword evidence="4 5" id="KW-0472">Membrane</keyword>
<organism evidence="7 8">
    <name type="scientific">Paenibacillus aestuarii</name>
    <dbReference type="NCBI Taxonomy" id="516965"/>
    <lineage>
        <taxon>Bacteria</taxon>
        <taxon>Bacillati</taxon>
        <taxon>Bacillota</taxon>
        <taxon>Bacilli</taxon>
        <taxon>Bacillales</taxon>
        <taxon>Paenibacillaceae</taxon>
        <taxon>Paenibacillus</taxon>
    </lineage>
</organism>
<feature type="transmembrane region" description="Helical" evidence="5">
    <location>
        <begin position="192"/>
        <end position="211"/>
    </location>
</feature>
<feature type="transmembrane region" description="Helical" evidence="5">
    <location>
        <begin position="282"/>
        <end position="303"/>
    </location>
</feature>
<comment type="caution">
    <text evidence="7">The sequence shown here is derived from an EMBL/GenBank/DDBJ whole genome shotgun (WGS) entry which is preliminary data.</text>
</comment>